<feature type="transmembrane region" description="Helical" evidence="2">
    <location>
        <begin position="609"/>
        <end position="630"/>
    </location>
</feature>
<dbReference type="SMART" id="SM00460">
    <property type="entry name" value="TGc"/>
    <property type="match status" value="1"/>
</dbReference>
<dbReference type="EMBL" id="JAUQTB010000001">
    <property type="protein sequence ID" value="MDO7905512.1"/>
    <property type="molecule type" value="Genomic_DNA"/>
</dbReference>
<name>A0ABT9C8D9_9BACL</name>
<comment type="caution">
    <text evidence="4">The sequence shown here is derived from an EMBL/GenBank/DDBJ whole genome shotgun (WGS) entry which is preliminary data.</text>
</comment>
<dbReference type="RefSeq" id="WP_305022675.1">
    <property type="nucleotide sequence ID" value="NZ_JAUQTB010000001.1"/>
</dbReference>
<feature type="transmembrane region" description="Helical" evidence="2">
    <location>
        <begin position="131"/>
        <end position="150"/>
    </location>
</feature>
<dbReference type="SUPFAM" id="SSF54001">
    <property type="entry name" value="Cysteine proteinases"/>
    <property type="match status" value="1"/>
</dbReference>
<dbReference type="PANTHER" id="PTHR42736">
    <property type="entry name" value="PROTEIN-GLUTAMINE GAMMA-GLUTAMYLTRANSFERASE"/>
    <property type="match status" value="1"/>
</dbReference>
<feature type="transmembrane region" description="Helical" evidence="2">
    <location>
        <begin position="193"/>
        <end position="211"/>
    </location>
</feature>
<feature type="domain" description="Transglutaminase-like" evidence="3">
    <location>
        <begin position="479"/>
        <end position="562"/>
    </location>
</feature>
<dbReference type="InterPro" id="IPR052901">
    <property type="entry name" value="Bact_TGase-like"/>
</dbReference>
<accession>A0ABT9C8D9</accession>
<evidence type="ECO:0000259" key="3">
    <source>
        <dbReference type="SMART" id="SM00460"/>
    </source>
</evidence>
<feature type="transmembrane region" description="Helical" evidence="2">
    <location>
        <begin position="42"/>
        <end position="59"/>
    </location>
</feature>
<feature type="transmembrane region" description="Helical" evidence="2">
    <location>
        <begin position="12"/>
        <end position="36"/>
    </location>
</feature>
<dbReference type="Proteomes" id="UP001240171">
    <property type="component" value="Unassembled WGS sequence"/>
</dbReference>
<evidence type="ECO:0000256" key="1">
    <source>
        <dbReference type="SAM" id="MobiDB-lite"/>
    </source>
</evidence>
<dbReference type="Pfam" id="PF01841">
    <property type="entry name" value="Transglut_core"/>
    <property type="match status" value="1"/>
</dbReference>
<evidence type="ECO:0000256" key="2">
    <source>
        <dbReference type="SAM" id="Phobius"/>
    </source>
</evidence>
<feature type="transmembrane region" description="Helical" evidence="2">
    <location>
        <begin position="106"/>
        <end position="124"/>
    </location>
</feature>
<evidence type="ECO:0000313" key="4">
    <source>
        <dbReference type="EMBL" id="MDO7905512.1"/>
    </source>
</evidence>
<protein>
    <submittedName>
        <fullName evidence="4">Transglutaminase domain-containing protein</fullName>
    </submittedName>
</protein>
<keyword evidence="2" id="KW-1133">Transmembrane helix</keyword>
<feature type="compositionally biased region" description="Low complexity" evidence="1">
    <location>
        <begin position="588"/>
        <end position="600"/>
    </location>
</feature>
<keyword evidence="2" id="KW-0472">Membrane</keyword>
<sequence>MKWLRAMRSSWHHAFAVLWIMVIAVQWISFGSSIWYDETSSLVLGTLTVLAVIEILIPFRSIWKLLLKAAAVFYMLFRTLHTYAIYEFSGHSLKNLEELVSSLTPYIWFSLIAWILLEGVMLSVTTKGRILAFTGLNVAGFAVLDSFTPVLLWKEVAWTVFAGMAWLVTRHFYQFKQRYPQGWKHLRRSPLKIASNIAIIFALIIVAGVNMPEVPPTLTDPYTAFINVNGAGTTNVSLNGNVSGGQGSTESGYSRDDDSLGGGFNFDYSPVMKIQSTDRSYWRGETRMTYSGSGWVDRPGSRRSYEDVETEQTLTNNEGSSLPGKQVTQTVTMLNDQVYPVMFGAYAIRQVDSLDSQFPVSSMRWKPQQAELHWNSTSSDPGYPRSYTVVSRLPIIPEQQLRTRTYEQLYNGSLDQDYLQVPSNFPEQVSQLAKDITASANTPYEKVALLQQYLQQKYPYTNNPDLSRKKSQDFVYSFLFEIQEGYCDYYSTALVMMARSLDIPARWVKGYAPGQASFGDELNNNGDSDARTTYTVTNADAHSWAEIYFGEQYGWIPVEATPGFNMPLLTQQEDSSAPVDQPEDEPQEQTPTPDQPEQTPAVDEPSSPYTAIVVWAAVAVLILWGAYIVWRNRVTLHFALLQFRKGKPLSADEKVVVETERWMRYLRRKGLQRGTHETLRESVQRWGDSSPEVRGILAQLLSLFEKARYSPASVTDEEWRTVQAYAGQLRKSFKAARA</sequence>
<feature type="transmembrane region" description="Helical" evidence="2">
    <location>
        <begin position="156"/>
        <end position="173"/>
    </location>
</feature>
<dbReference type="Pfam" id="PF13559">
    <property type="entry name" value="DUF4129"/>
    <property type="match status" value="1"/>
</dbReference>
<dbReference type="PANTHER" id="PTHR42736:SF1">
    <property type="entry name" value="PROTEIN-GLUTAMINE GAMMA-GLUTAMYLTRANSFERASE"/>
    <property type="match status" value="1"/>
</dbReference>
<feature type="transmembrane region" description="Helical" evidence="2">
    <location>
        <begin position="66"/>
        <end position="86"/>
    </location>
</feature>
<dbReference type="InterPro" id="IPR038765">
    <property type="entry name" value="Papain-like_cys_pep_sf"/>
</dbReference>
<keyword evidence="2" id="KW-0812">Transmembrane</keyword>
<organism evidence="4 5">
    <name type="scientific">Paenibacillus lacisoli</name>
    <dbReference type="NCBI Taxonomy" id="3064525"/>
    <lineage>
        <taxon>Bacteria</taxon>
        <taxon>Bacillati</taxon>
        <taxon>Bacillota</taxon>
        <taxon>Bacilli</taxon>
        <taxon>Bacillales</taxon>
        <taxon>Paenibacillaceae</taxon>
        <taxon>Paenibacillus</taxon>
    </lineage>
</organism>
<evidence type="ECO:0000313" key="5">
    <source>
        <dbReference type="Proteomes" id="UP001240171"/>
    </source>
</evidence>
<reference evidence="4 5" key="1">
    <citation type="submission" date="2023-07" db="EMBL/GenBank/DDBJ databases">
        <title>Paenibacillus sp. JX-17 nov. isolated from soil.</title>
        <authorList>
            <person name="Wan Y."/>
            <person name="Liu B."/>
        </authorList>
    </citation>
    <scope>NUCLEOTIDE SEQUENCE [LARGE SCALE GENOMIC DNA]</scope>
    <source>
        <strain evidence="4 5">JX-17</strain>
    </source>
</reference>
<keyword evidence="5" id="KW-1185">Reference proteome</keyword>
<dbReference type="InterPro" id="IPR025403">
    <property type="entry name" value="TgpA-like_C"/>
</dbReference>
<dbReference type="InterPro" id="IPR002931">
    <property type="entry name" value="Transglutaminase-like"/>
</dbReference>
<gene>
    <name evidence="4" type="ORF">Q5741_03695</name>
</gene>
<proteinExistence type="predicted"/>
<dbReference type="Gene3D" id="3.10.620.30">
    <property type="match status" value="1"/>
</dbReference>
<feature type="region of interest" description="Disordered" evidence="1">
    <location>
        <begin position="572"/>
        <end position="605"/>
    </location>
</feature>